<evidence type="ECO:0000313" key="2">
    <source>
        <dbReference type="Proteomes" id="UP001497472"/>
    </source>
</evidence>
<gene>
    <name evidence="1" type="ORF">LNINA_LOCUS3657</name>
</gene>
<evidence type="ECO:0000313" key="1">
    <source>
        <dbReference type="EMBL" id="CAK1543867.1"/>
    </source>
</evidence>
<comment type="caution">
    <text evidence="1">The sequence shown here is derived from an EMBL/GenBank/DDBJ whole genome shotgun (WGS) entry which is preliminary data.</text>
</comment>
<name>A0AAV1J5H1_9NEOP</name>
<dbReference type="AlphaFoldDB" id="A0AAV1J5H1"/>
<proteinExistence type="predicted"/>
<dbReference type="EMBL" id="CAVLEF010000005">
    <property type="protein sequence ID" value="CAK1543867.1"/>
    <property type="molecule type" value="Genomic_DNA"/>
</dbReference>
<accession>A0AAV1J5H1</accession>
<dbReference type="Proteomes" id="UP001497472">
    <property type="component" value="Unassembled WGS sequence"/>
</dbReference>
<keyword evidence="2" id="KW-1185">Reference proteome</keyword>
<reference evidence="1 2" key="1">
    <citation type="submission" date="2023-11" db="EMBL/GenBank/DDBJ databases">
        <authorList>
            <person name="Okamura Y."/>
        </authorList>
    </citation>
    <scope>NUCLEOTIDE SEQUENCE [LARGE SCALE GENOMIC DNA]</scope>
</reference>
<sequence>MDTRFICIIRVYIKQDGDVTASTKDAERTSSLLTMKFSNTLATITIRRFSVNLLETGLPNLVIHPNDRPLRRNRNTRDSPWFFMTEKDTQLLVQTIEDI</sequence>
<protein>
    <submittedName>
        <fullName evidence="1">Uncharacterized protein</fullName>
    </submittedName>
</protein>
<organism evidence="1 2">
    <name type="scientific">Leptosia nina</name>
    <dbReference type="NCBI Taxonomy" id="320188"/>
    <lineage>
        <taxon>Eukaryota</taxon>
        <taxon>Metazoa</taxon>
        <taxon>Ecdysozoa</taxon>
        <taxon>Arthropoda</taxon>
        <taxon>Hexapoda</taxon>
        <taxon>Insecta</taxon>
        <taxon>Pterygota</taxon>
        <taxon>Neoptera</taxon>
        <taxon>Endopterygota</taxon>
        <taxon>Lepidoptera</taxon>
        <taxon>Glossata</taxon>
        <taxon>Ditrysia</taxon>
        <taxon>Papilionoidea</taxon>
        <taxon>Pieridae</taxon>
        <taxon>Pierinae</taxon>
        <taxon>Leptosia</taxon>
    </lineage>
</organism>